<feature type="transmembrane region" description="Helical" evidence="1">
    <location>
        <begin position="53"/>
        <end position="73"/>
    </location>
</feature>
<evidence type="ECO:0000313" key="2">
    <source>
        <dbReference type="EMBL" id="PWF26972.1"/>
    </source>
</evidence>
<dbReference type="Proteomes" id="UP000245283">
    <property type="component" value="Unassembled WGS sequence"/>
</dbReference>
<comment type="caution">
    <text evidence="2">The sequence shown here is derived from an EMBL/GenBank/DDBJ whole genome shotgun (WGS) entry which is preliminary data.</text>
</comment>
<keyword evidence="1" id="KW-1133">Transmembrane helix</keyword>
<accession>A0A2V1K8A9</accession>
<gene>
    <name evidence="2" type="ORF">DD236_00720</name>
</gene>
<dbReference type="EMBL" id="QETB01000001">
    <property type="protein sequence ID" value="PWF26972.1"/>
    <property type="molecule type" value="Genomic_DNA"/>
</dbReference>
<sequence length="82" mass="8115">MTAIAATSVRTPAVVRTATVESKGSIRLGVILGLMTLFFLVAFAGALAEASGVVIGAGVMTAILSLVLVAGTIKDAIDSPVA</sequence>
<protein>
    <submittedName>
        <fullName evidence="2">Uncharacterized protein</fullName>
    </submittedName>
</protein>
<name>A0A2V1K8A9_9ACTO</name>
<keyword evidence="3" id="KW-1185">Reference proteome</keyword>
<organism evidence="2 3">
    <name type="scientific">Ancrocorticia populi</name>
    <dbReference type="NCBI Taxonomy" id="2175228"/>
    <lineage>
        <taxon>Bacteria</taxon>
        <taxon>Bacillati</taxon>
        <taxon>Actinomycetota</taxon>
        <taxon>Actinomycetes</taxon>
        <taxon>Actinomycetales</taxon>
        <taxon>Actinomycetaceae</taxon>
        <taxon>Ancrocorticia</taxon>
    </lineage>
</organism>
<keyword evidence="1" id="KW-0812">Transmembrane</keyword>
<keyword evidence="1" id="KW-0472">Membrane</keyword>
<proteinExistence type="predicted"/>
<dbReference type="AlphaFoldDB" id="A0A2V1K8A9"/>
<dbReference type="RefSeq" id="WP_109092473.1">
    <property type="nucleotide sequence ID" value="NZ_QETB01000001.1"/>
</dbReference>
<evidence type="ECO:0000313" key="3">
    <source>
        <dbReference type="Proteomes" id="UP000245283"/>
    </source>
</evidence>
<feature type="transmembrane region" description="Helical" evidence="1">
    <location>
        <begin position="26"/>
        <end position="47"/>
    </location>
</feature>
<reference evidence="3" key="1">
    <citation type="submission" date="2018-05" db="EMBL/GenBank/DDBJ databases">
        <authorList>
            <person name="Li Y."/>
        </authorList>
    </citation>
    <scope>NUCLEOTIDE SEQUENCE [LARGE SCALE GENOMIC DNA]</scope>
    <source>
        <strain evidence="3">sk1b4</strain>
    </source>
</reference>
<evidence type="ECO:0000256" key="1">
    <source>
        <dbReference type="SAM" id="Phobius"/>
    </source>
</evidence>